<keyword evidence="2" id="KW-0808">Transferase</keyword>
<name>A0ABS5R3E4_9HYPH</name>
<dbReference type="Proteomes" id="UP001166585">
    <property type="component" value="Unassembled WGS sequence"/>
</dbReference>
<protein>
    <submittedName>
        <fullName evidence="5">DNA cytosine methyltransferase</fullName>
    </submittedName>
</protein>
<dbReference type="RefSeq" id="WP_213754039.1">
    <property type="nucleotide sequence ID" value="NZ_JAHCQH010000014.1"/>
</dbReference>
<dbReference type="InterPro" id="IPR001525">
    <property type="entry name" value="C5_MeTfrase"/>
</dbReference>
<gene>
    <name evidence="5" type="ORF">KIP89_03575</name>
</gene>
<evidence type="ECO:0000256" key="1">
    <source>
        <dbReference type="ARBA" id="ARBA00022603"/>
    </source>
</evidence>
<evidence type="ECO:0000256" key="3">
    <source>
        <dbReference type="ARBA" id="ARBA00022747"/>
    </source>
</evidence>
<evidence type="ECO:0000256" key="2">
    <source>
        <dbReference type="ARBA" id="ARBA00022679"/>
    </source>
</evidence>
<dbReference type="Gene3D" id="3.90.120.10">
    <property type="entry name" value="DNA Methylase, subunit A, domain 2"/>
    <property type="match status" value="1"/>
</dbReference>
<evidence type="ECO:0000313" key="5">
    <source>
        <dbReference type="EMBL" id="MBS9476179.1"/>
    </source>
</evidence>
<reference evidence="5" key="1">
    <citation type="submission" date="2021-05" db="EMBL/GenBank/DDBJ databases">
        <authorList>
            <person name="Sun Q."/>
            <person name="Inoue M."/>
        </authorList>
    </citation>
    <scope>NUCLEOTIDE SEQUENCE</scope>
    <source>
        <strain evidence="5">VKM B-3255</strain>
    </source>
</reference>
<sequence>MNAPSSYRQFLESKMKVAPANGISVPLDQINPDLKPFTRAIVQWAAAGGCRAIFASFGLHKTSTQIELCRLLKARVGGRALIVLPLGVRQEFFRDARERFHGEFAVSLRFIRSADQPLPTITTGGAAASEHPGCARPMLVEPFILSQASGGAPRSVDEPMPTQTTGGAGGAHALVMSYYGASVVAGSQDEPLPTVTTKDRFGLVVPVTQSGGGATARDVAQPIPTLTTAKGGEREGQAPRVHDLAEPAPTICASGRVNLVSGEVDGRRYDILFRMLEPHELAAAMGFNTDEYTYEFAGTKTEQIKQIGNAVSVAKMKACVGAIMADEAPRRRAKPAEFREAAE</sequence>
<dbReference type="SUPFAM" id="SSF53335">
    <property type="entry name" value="S-adenosyl-L-methionine-dependent methyltransferases"/>
    <property type="match status" value="1"/>
</dbReference>
<accession>A0ABS5R3E4</accession>
<keyword evidence="1 5" id="KW-0489">Methyltransferase</keyword>
<dbReference type="Pfam" id="PF00145">
    <property type="entry name" value="DNA_methylase"/>
    <property type="match status" value="1"/>
</dbReference>
<dbReference type="EMBL" id="JAHCQH010000014">
    <property type="protein sequence ID" value="MBS9476179.1"/>
    <property type="molecule type" value="Genomic_DNA"/>
</dbReference>
<proteinExistence type="predicted"/>
<comment type="caution">
    <text evidence="5">The sequence shown here is derived from an EMBL/GenBank/DDBJ whole genome shotgun (WGS) entry which is preliminary data.</text>
</comment>
<evidence type="ECO:0000256" key="4">
    <source>
        <dbReference type="ARBA" id="ARBA00047422"/>
    </source>
</evidence>
<comment type="catalytic activity">
    <reaction evidence="4">
        <text>a 2'-deoxycytidine in DNA + S-adenosyl-L-methionine = a 5-methyl-2'-deoxycytidine in DNA + S-adenosyl-L-homocysteine + H(+)</text>
        <dbReference type="Rhea" id="RHEA:13681"/>
        <dbReference type="Rhea" id="RHEA-COMP:11369"/>
        <dbReference type="Rhea" id="RHEA-COMP:11370"/>
        <dbReference type="ChEBI" id="CHEBI:15378"/>
        <dbReference type="ChEBI" id="CHEBI:57856"/>
        <dbReference type="ChEBI" id="CHEBI:59789"/>
        <dbReference type="ChEBI" id="CHEBI:85452"/>
        <dbReference type="ChEBI" id="CHEBI:85454"/>
        <dbReference type="EC" id="2.1.1.37"/>
    </reaction>
</comment>
<dbReference type="InterPro" id="IPR029063">
    <property type="entry name" value="SAM-dependent_MTases_sf"/>
</dbReference>
<dbReference type="GO" id="GO:0032259">
    <property type="term" value="P:methylation"/>
    <property type="evidence" value="ECO:0007669"/>
    <property type="project" value="UniProtKB-KW"/>
</dbReference>
<organism evidence="5 6">
    <name type="scientific">Ancylobacter radicis</name>
    <dbReference type="NCBI Taxonomy" id="2836179"/>
    <lineage>
        <taxon>Bacteria</taxon>
        <taxon>Pseudomonadati</taxon>
        <taxon>Pseudomonadota</taxon>
        <taxon>Alphaproteobacteria</taxon>
        <taxon>Hyphomicrobiales</taxon>
        <taxon>Xanthobacteraceae</taxon>
        <taxon>Ancylobacter</taxon>
    </lineage>
</organism>
<evidence type="ECO:0000313" key="6">
    <source>
        <dbReference type="Proteomes" id="UP001166585"/>
    </source>
</evidence>
<keyword evidence="6" id="KW-1185">Reference proteome</keyword>
<dbReference type="GO" id="GO:0008168">
    <property type="term" value="F:methyltransferase activity"/>
    <property type="evidence" value="ECO:0007669"/>
    <property type="project" value="UniProtKB-KW"/>
</dbReference>
<keyword evidence="3" id="KW-0680">Restriction system</keyword>